<keyword evidence="4 10" id="KW-0645">Protease</keyword>
<dbReference type="InterPro" id="IPR000209">
    <property type="entry name" value="Peptidase_S8/S53_dom"/>
</dbReference>
<keyword evidence="7 10" id="KW-0720">Serine protease</keyword>
<keyword evidence="9 11" id="KW-0472">Membrane</keyword>
<feature type="active site" description="Charge relay system" evidence="10">
    <location>
        <position position="237"/>
    </location>
</feature>
<comment type="caution">
    <text evidence="13">The sequence shown here is derived from an EMBL/GenBank/DDBJ whole genome shotgun (WGS) entry which is preliminary data.</text>
</comment>
<dbReference type="SUPFAM" id="SSF52743">
    <property type="entry name" value="Subtilisin-like"/>
    <property type="match status" value="1"/>
</dbReference>
<keyword evidence="5 11" id="KW-0812">Transmembrane</keyword>
<dbReference type="InterPro" id="IPR023828">
    <property type="entry name" value="Peptidase_S8_Ser-AS"/>
</dbReference>
<dbReference type="AlphaFoldDB" id="A0A7C9W9S1"/>
<accession>A0A7C9W9S1</accession>
<protein>
    <submittedName>
        <fullName evidence="13">Type VII secretion-associated serine protease mycosin</fullName>
    </submittedName>
</protein>
<dbReference type="InterPro" id="IPR036852">
    <property type="entry name" value="Peptidase_S8/S53_dom_sf"/>
</dbReference>
<dbReference type="GO" id="GO:0004252">
    <property type="term" value="F:serine-type endopeptidase activity"/>
    <property type="evidence" value="ECO:0007669"/>
    <property type="project" value="UniProtKB-UniRule"/>
</dbReference>
<dbReference type="NCBIfam" id="TIGR03921">
    <property type="entry name" value="T7SS_mycosin"/>
    <property type="match status" value="1"/>
</dbReference>
<evidence type="ECO:0000256" key="9">
    <source>
        <dbReference type="ARBA" id="ARBA00023136"/>
    </source>
</evidence>
<dbReference type="PANTHER" id="PTHR43806">
    <property type="entry name" value="PEPTIDASE S8"/>
    <property type="match status" value="1"/>
</dbReference>
<dbReference type="GO" id="GO:0005886">
    <property type="term" value="C:plasma membrane"/>
    <property type="evidence" value="ECO:0007669"/>
    <property type="project" value="UniProtKB-SubCell"/>
</dbReference>
<evidence type="ECO:0000256" key="10">
    <source>
        <dbReference type="PROSITE-ProRule" id="PRU01240"/>
    </source>
</evidence>
<dbReference type="PROSITE" id="PS00138">
    <property type="entry name" value="SUBTILASE_SER"/>
    <property type="match status" value="1"/>
</dbReference>
<name>A0A7C9W9S1_9PSEU</name>
<dbReference type="PROSITE" id="PS51892">
    <property type="entry name" value="SUBTILASE"/>
    <property type="match status" value="1"/>
</dbReference>
<evidence type="ECO:0000256" key="11">
    <source>
        <dbReference type="SAM" id="Phobius"/>
    </source>
</evidence>
<dbReference type="Proteomes" id="UP000481360">
    <property type="component" value="Unassembled WGS sequence"/>
</dbReference>
<gene>
    <name evidence="13" type="primary">mycP</name>
    <name evidence="13" type="ORF">G7043_44550</name>
</gene>
<dbReference type="InterPro" id="IPR050131">
    <property type="entry name" value="Peptidase_S8_subtilisin-like"/>
</dbReference>
<keyword evidence="8 11" id="KW-1133">Transmembrane helix</keyword>
<evidence type="ECO:0000313" key="14">
    <source>
        <dbReference type="Proteomes" id="UP000481360"/>
    </source>
</evidence>
<evidence type="ECO:0000259" key="12">
    <source>
        <dbReference type="Pfam" id="PF00082"/>
    </source>
</evidence>
<evidence type="ECO:0000256" key="2">
    <source>
        <dbReference type="ARBA" id="ARBA00011073"/>
    </source>
</evidence>
<feature type="transmembrane region" description="Helical" evidence="11">
    <location>
        <begin position="328"/>
        <end position="351"/>
    </location>
</feature>
<feature type="domain" description="Peptidase S8/S53" evidence="12">
    <location>
        <begin position="36"/>
        <end position="285"/>
    </location>
</feature>
<proteinExistence type="inferred from homology"/>
<dbReference type="Gene3D" id="3.40.50.200">
    <property type="entry name" value="Peptidase S8/S53 domain"/>
    <property type="match status" value="1"/>
</dbReference>
<dbReference type="PROSITE" id="PS00137">
    <property type="entry name" value="SUBTILASE_HIS"/>
    <property type="match status" value="1"/>
</dbReference>
<dbReference type="InterPro" id="IPR015500">
    <property type="entry name" value="Peptidase_S8_subtilisin-rel"/>
</dbReference>
<feature type="active site" description="Charge relay system" evidence="10">
    <location>
        <position position="80"/>
    </location>
</feature>
<reference evidence="13 14" key="1">
    <citation type="submission" date="2020-03" db="EMBL/GenBank/DDBJ databases">
        <title>Isolation and identification of active actinomycetes.</title>
        <authorList>
            <person name="Sun X."/>
        </authorList>
    </citation>
    <scope>NUCLEOTIDE SEQUENCE [LARGE SCALE GENOMIC DNA]</scope>
    <source>
        <strain evidence="13 14">NEAU-D13</strain>
    </source>
</reference>
<dbReference type="InterPro" id="IPR023834">
    <property type="entry name" value="T7SS_pept_S8A_mycosin"/>
</dbReference>
<evidence type="ECO:0000256" key="3">
    <source>
        <dbReference type="ARBA" id="ARBA00022475"/>
    </source>
</evidence>
<keyword evidence="14" id="KW-1185">Reference proteome</keyword>
<evidence type="ECO:0000256" key="1">
    <source>
        <dbReference type="ARBA" id="ARBA00004162"/>
    </source>
</evidence>
<organism evidence="13 14">
    <name type="scientific">Lentzea alba</name>
    <dbReference type="NCBI Taxonomy" id="2714351"/>
    <lineage>
        <taxon>Bacteria</taxon>
        <taxon>Bacillati</taxon>
        <taxon>Actinomycetota</taxon>
        <taxon>Actinomycetes</taxon>
        <taxon>Pseudonocardiales</taxon>
        <taxon>Pseudonocardiaceae</taxon>
        <taxon>Lentzea</taxon>
    </lineage>
</organism>
<dbReference type="InterPro" id="IPR022398">
    <property type="entry name" value="Peptidase_S8_His-AS"/>
</dbReference>
<dbReference type="GO" id="GO:0006508">
    <property type="term" value="P:proteolysis"/>
    <property type="evidence" value="ECO:0007669"/>
    <property type="project" value="UniProtKB-KW"/>
</dbReference>
<evidence type="ECO:0000256" key="5">
    <source>
        <dbReference type="ARBA" id="ARBA00022692"/>
    </source>
</evidence>
<comment type="similarity">
    <text evidence="2 10">Belongs to the peptidase S8 family.</text>
</comment>
<evidence type="ECO:0000313" key="13">
    <source>
        <dbReference type="EMBL" id="NGY65980.1"/>
    </source>
</evidence>
<sequence length="372" mass="37260">MPSARQCLPPPVASADTVPWAQQLLAPQRIWSITRGAGVIVGVVDTGVDGGAQQLAGRVLPGRDVRKPGNQPANTDCFGHGTFVAGIVGAGPANGTMFAGVAPDATILPIRVADDATDTSAATLAQGIRAAVDGGARVVNVSASTSAKDADLEAAVAYAAAHDVLVVASAGNSAEQGNPTPYPAAFDTVVAVGAVDREGKRASFSDTGSYLDLAAPGVDVVSIGPGGPGQWEASGTSYAAPFVAGVAALVRAYHPKLTAAQVKSRLQATADSPPANAPDAAFGWGTVNPAAAVTSVLSQEDATGAVAAPDAASALAPPVPSQDRTSGVVVTLSVLGVVLVAALVLLAVWLVPIGMRRRWRPARRLEVSAPEQ</sequence>
<feature type="active site" description="Charge relay system" evidence="10">
    <location>
        <position position="45"/>
    </location>
</feature>
<comment type="subcellular location">
    <subcellularLocation>
        <location evidence="1">Cell membrane</location>
        <topology evidence="1">Single-pass membrane protein</topology>
    </subcellularLocation>
</comment>
<evidence type="ECO:0000256" key="7">
    <source>
        <dbReference type="ARBA" id="ARBA00022825"/>
    </source>
</evidence>
<keyword evidence="6 10" id="KW-0378">Hydrolase</keyword>
<evidence type="ECO:0000256" key="6">
    <source>
        <dbReference type="ARBA" id="ARBA00022801"/>
    </source>
</evidence>
<evidence type="ECO:0000256" key="4">
    <source>
        <dbReference type="ARBA" id="ARBA00022670"/>
    </source>
</evidence>
<evidence type="ECO:0000256" key="8">
    <source>
        <dbReference type="ARBA" id="ARBA00022989"/>
    </source>
</evidence>
<dbReference type="EMBL" id="JAAMPJ010000019">
    <property type="protein sequence ID" value="NGY65980.1"/>
    <property type="molecule type" value="Genomic_DNA"/>
</dbReference>
<keyword evidence="3" id="KW-1003">Cell membrane</keyword>
<dbReference type="Pfam" id="PF00082">
    <property type="entry name" value="Peptidase_S8"/>
    <property type="match status" value="1"/>
</dbReference>
<dbReference type="PANTHER" id="PTHR43806:SF11">
    <property type="entry name" value="CEREVISIN-RELATED"/>
    <property type="match status" value="1"/>
</dbReference>
<dbReference type="PRINTS" id="PR00723">
    <property type="entry name" value="SUBTILISIN"/>
</dbReference>